<dbReference type="CDD" id="cd00448">
    <property type="entry name" value="YjgF_YER057c_UK114_family"/>
    <property type="match status" value="1"/>
</dbReference>
<comment type="caution">
    <text evidence="1">The sequence shown here is derived from an EMBL/GenBank/DDBJ whole genome shotgun (WGS) entry which is preliminary data.</text>
</comment>
<proteinExistence type="predicted"/>
<evidence type="ECO:0000313" key="2">
    <source>
        <dbReference type="Proteomes" id="UP000664288"/>
    </source>
</evidence>
<dbReference type="Proteomes" id="UP000664288">
    <property type="component" value="Unassembled WGS sequence"/>
</dbReference>
<dbReference type="Gene3D" id="3.30.1330.40">
    <property type="entry name" value="RutC-like"/>
    <property type="match status" value="1"/>
</dbReference>
<reference evidence="1 2" key="1">
    <citation type="submission" date="2021-03" db="EMBL/GenBank/DDBJ databases">
        <title>Whole genome sequence of Jiella sp. MQZ13P-4.</title>
        <authorList>
            <person name="Tuo L."/>
        </authorList>
    </citation>
    <scope>NUCLEOTIDE SEQUENCE [LARGE SCALE GENOMIC DNA]</scope>
    <source>
        <strain evidence="1 2">MQZ13P-4</strain>
    </source>
</reference>
<keyword evidence="2" id="KW-1185">Reference proteome</keyword>
<evidence type="ECO:0000313" key="1">
    <source>
        <dbReference type="EMBL" id="MBO0903758.1"/>
    </source>
</evidence>
<dbReference type="PANTHER" id="PTHR11803">
    <property type="entry name" value="2-IMINOBUTANOATE/2-IMINOPROPANOATE DEAMINASE RIDA"/>
    <property type="match status" value="1"/>
</dbReference>
<dbReference type="EMBL" id="JAFMPY010000007">
    <property type="protein sequence ID" value="MBO0903758.1"/>
    <property type="molecule type" value="Genomic_DNA"/>
</dbReference>
<dbReference type="InterPro" id="IPR035959">
    <property type="entry name" value="RutC-like_sf"/>
</dbReference>
<dbReference type="RefSeq" id="WP_207350393.1">
    <property type="nucleotide sequence ID" value="NZ_JAFMPY010000007.1"/>
</dbReference>
<dbReference type="SUPFAM" id="SSF55298">
    <property type="entry name" value="YjgF-like"/>
    <property type="match status" value="1"/>
</dbReference>
<accession>A0ABS3J473</accession>
<organism evidence="1 2">
    <name type="scientific">Jiella sonneratiae</name>
    <dbReference type="NCBI Taxonomy" id="2816856"/>
    <lineage>
        <taxon>Bacteria</taxon>
        <taxon>Pseudomonadati</taxon>
        <taxon>Pseudomonadota</taxon>
        <taxon>Alphaproteobacteria</taxon>
        <taxon>Hyphomicrobiales</taxon>
        <taxon>Aurantimonadaceae</taxon>
        <taxon>Jiella</taxon>
    </lineage>
</organism>
<dbReference type="InterPro" id="IPR006175">
    <property type="entry name" value="YjgF/YER057c/UK114"/>
</dbReference>
<protein>
    <submittedName>
        <fullName evidence="1">RidA family protein</fullName>
    </submittedName>
</protein>
<dbReference type="PANTHER" id="PTHR11803:SF39">
    <property type="entry name" value="2-IMINOBUTANOATE_2-IMINOPROPANOATE DEAMINASE"/>
    <property type="match status" value="1"/>
</dbReference>
<name>A0ABS3J473_9HYPH</name>
<gene>
    <name evidence="1" type="ORF">J1C47_08890</name>
</gene>
<sequence length="128" mass="13945">MARRKSIYIEAFSHKNPIPAAALVNGTLMSGIIYGLDPATGSAAEGMEAQCRLMFGHLRAILEAAGTTPASIVKLNVYLKDRSQREALNREWLALFPDPEDRPVRQAMQADLDGGKLIQCDFVAQVSS</sequence>
<dbReference type="Pfam" id="PF01042">
    <property type="entry name" value="Ribonuc_L-PSP"/>
    <property type="match status" value="1"/>
</dbReference>